<gene>
    <name evidence="1" type="ORF">RPERSI_LOCUS34979</name>
</gene>
<reference evidence="1" key="1">
    <citation type="submission" date="2021-06" db="EMBL/GenBank/DDBJ databases">
        <authorList>
            <person name="Kallberg Y."/>
            <person name="Tangrot J."/>
            <person name="Rosling A."/>
        </authorList>
    </citation>
    <scope>NUCLEOTIDE SEQUENCE</scope>
    <source>
        <strain evidence="1">MA461A</strain>
    </source>
</reference>
<accession>A0ACA9ST61</accession>
<name>A0ACA9ST61_9GLOM</name>
<keyword evidence="2" id="KW-1185">Reference proteome</keyword>
<organism evidence="1 2">
    <name type="scientific">Racocetra persica</name>
    <dbReference type="NCBI Taxonomy" id="160502"/>
    <lineage>
        <taxon>Eukaryota</taxon>
        <taxon>Fungi</taxon>
        <taxon>Fungi incertae sedis</taxon>
        <taxon>Mucoromycota</taxon>
        <taxon>Glomeromycotina</taxon>
        <taxon>Glomeromycetes</taxon>
        <taxon>Diversisporales</taxon>
        <taxon>Gigasporaceae</taxon>
        <taxon>Racocetra</taxon>
    </lineage>
</organism>
<dbReference type="Proteomes" id="UP000789920">
    <property type="component" value="Unassembled WGS sequence"/>
</dbReference>
<feature type="non-terminal residue" evidence="1">
    <location>
        <position position="51"/>
    </location>
</feature>
<evidence type="ECO:0000313" key="2">
    <source>
        <dbReference type="Proteomes" id="UP000789920"/>
    </source>
</evidence>
<comment type="caution">
    <text evidence="1">The sequence shown here is derived from an EMBL/GenBank/DDBJ whole genome shotgun (WGS) entry which is preliminary data.</text>
</comment>
<dbReference type="EMBL" id="CAJVQC010159516">
    <property type="protein sequence ID" value="CAG8848159.1"/>
    <property type="molecule type" value="Genomic_DNA"/>
</dbReference>
<evidence type="ECO:0000313" key="1">
    <source>
        <dbReference type="EMBL" id="CAG8848159.1"/>
    </source>
</evidence>
<feature type="non-terminal residue" evidence="1">
    <location>
        <position position="1"/>
    </location>
</feature>
<sequence>AVEFLAKAAALHCLSIVKENNLKPEVVDITIHKLLEKNSLGEIIKRIGYPC</sequence>
<proteinExistence type="predicted"/>
<protein>
    <submittedName>
        <fullName evidence="1">11788_t:CDS:1</fullName>
    </submittedName>
</protein>